<dbReference type="InterPro" id="IPR003682">
    <property type="entry name" value="rRNA_ssu_MeTfrase_G"/>
</dbReference>
<comment type="caution">
    <text evidence="7">The sequence shown here is derived from an EMBL/GenBank/DDBJ whole genome shotgun (WGS) entry which is preliminary data.</text>
</comment>
<comment type="caution">
    <text evidence="6">Lacks conserved residue(s) required for the propagation of feature annotation.</text>
</comment>
<organism evidence="7 8">
    <name type="scientific">Rhodohalobacter barkolensis</name>
    <dbReference type="NCBI Taxonomy" id="2053187"/>
    <lineage>
        <taxon>Bacteria</taxon>
        <taxon>Pseudomonadati</taxon>
        <taxon>Balneolota</taxon>
        <taxon>Balneolia</taxon>
        <taxon>Balneolales</taxon>
        <taxon>Balneolaceae</taxon>
        <taxon>Rhodohalobacter</taxon>
    </lineage>
</organism>
<keyword evidence="3 6" id="KW-0489">Methyltransferase</keyword>
<dbReference type="EC" id="2.1.1.-" evidence="6"/>
<proteinExistence type="inferred from homology"/>
<dbReference type="GO" id="GO:0070043">
    <property type="term" value="F:rRNA (guanine-N7-)-methyltransferase activity"/>
    <property type="evidence" value="ECO:0007669"/>
    <property type="project" value="UniProtKB-UniRule"/>
</dbReference>
<dbReference type="OrthoDB" id="9808773at2"/>
<dbReference type="EMBL" id="PISP01000006">
    <property type="protein sequence ID" value="PKD42692.1"/>
    <property type="molecule type" value="Genomic_DNA"/>
</dbReference>
<comment type="similarity">
    <text evidence="6">Belongs to the methyltransferase superfamily. RNA methyltransferase RsmG family.</text>
</comment>
<dbReference type="HAMAP" id="MF_00074">
    <property type="entry name" value="16SrRNA_methyltr_G"/>
    <property type="match status" value="1"/>
</dbReference>
<dbReference type="PANTHER" id="PTHR31760:SF0">
    <property type="entry name" value="S-ADENOSYL-L-METHIONINE-DEPENDENT METHYLTRANSFERASES SUPERFAMILY PROTEIN"/>
    <property type="match status" value="1"/>
</dbReference>
<dbReference type="Pfam" id="PF02527">
    <property type="entry name" value="GidB"/>
    <property type="match status" value="1"/>
</dbReference>
<dbReference type="SUPFAM" id="SSF53335">
    <property type="entry name" value="S-adenosyl-L-methionine-dependent methyltransferases"/>
    <property type="match status" value="1"/>
</dbReference>
<feature type="binding site" evidence="6">
    <location>
        <position position="86"/>
    </location>
    <ligand>
        <name>S-adenosyl-L-methionine</name>
        <dbReference type="ChEBI" id="CHEBI:59789"/>
    </ligand>
</feature>
<name>A0A2N0VER9_9BACT</name>
<gene>
    <name evidence="6" type="primary">rsmG</name>
    <name evidence="7" type="ORF">CWD77_14930</name>
</gene>
<dbReference type="Proteomes" id="UP000233398">
    <property type="component" value="Unassembled WGS sequence"/>
</dbReference>
<accession>A0A2N0VER9</accession>
<reference evidence="7 8" key="1">
    <citation type="submission" date="2017-11" db="EMBL/GenBank/DDBJ databases">
        <title>Rhodohalobacter 15182 sp. nov., isolated from a salt lake.</title>
        <authorList>
            <person name="Han S."/>
        </authorList>
    </citation>
    <scope>NUCLEOTIDE SEQUENCE [LARGE SCALE GENOMIC DNA]</scope>
    <source>
        <strain evidence="7 8">15182</strain>
    </source>
</reference>
<keyword evidence="2 6" id="KW-0698">rRNA processing</keyword>
<comment type="subcellular location">
    <subcellularLocation>
        <location evidence="6">Cytoplasm</location>
    </subcellularLocation>
</comment>
<keyword evidence="5 6" id="KW-0949">S-adenosyl-L-methionine</keyword>
<sequence>MNRFHVKHSIKEITVNKNILREARELYQKNEPLLESYLDELLDWNQKINLVSRSVSRETVREHVVHSLIPVVLGLMGDIEEWIDSGTGGGLPGIPLSIVLNEKTFWLNDNVKKKVMAVSGIVDALGLENVKTLPKSISLVGLKTGTGIVTKHAFKIGDLLRLTKKKPWKKIIMWKGIEGAKEEIKRIHSNIECTLYSFNFGEEFYEGKGLVVLEK</sequence>
<keyword evidence="1 6" id="KW-0963">Cytoplasm</keyword>
<dbReference type="PANTHER" id="PTHR31760">
    <property type="entry name" value="S-ADENOSYL-L-METHIONINE-DEPENDENT METHYLTRANSFERASES SUPERFAMILY PROTEIN"/>
    <property type="match status" value="1"/>
</dbReference>
<evidence type="ECO:0000313" key="8">
    <source>
        <dbReference type="Proteomes" id="UP000233398"/>
    </source>
</evidence>
<protein>
    <recommendedName>
        <fullName evidence="6">Ribosomal RNA small subunit methyltransferase G</fullName>
        <ecNumber evidence="6">2.1.1.-</ecNumber>
    </recommendedName>
    <alternativeName>
        <fullName evidence="6">16S rRNA 7-methylguanosine methyltransferase</fullName>
        <shortName evidence="6">16S rRNA m7G methyltransferase</shortName>
    </alternativeName>
</protein>
<keyword evidence="8" id="KW-1185">Reference proteome</keyword>
<feature type="binding site" evidence="6">
    <location>
        <position position="151"/>
    </location>
    <ligand>
        <name>S-adenosyl-L-methionine</name>
        <dbReference type="ChEBI" id="CHEBI:59789"/>
    </ligand>
</feature>
<keyword evidence="4 6" id="KW-0808">Transferase</keyword>
<evidence type="ECO:0000256" key="3">
    <source>
        <dbReference type="ARBA" id="ARBA00022603"/>
    </source>
</evidence>
<dbReference type="Gene3D" id="3.40.50.150">
    <property type="entry name" value="Vaccinia Virus protein VP39"/>
    <property type="match status" value="1"/>
</dbReference>
<dbReference type="GO" id="GO:0005829">
    <property type="term" value="C:cytosol"/>
    <property type="evidence" value="ECO:0007669"/>
    <property type="project" value="TreeGrafter"/>
</dbReference>
<evidence type="ECO:0000256" key="5">
    <source>
        <dbReference type="ARBA" id="ARBA00022691"/>
    </source>
</evidence>
<evidence type="ECO:0000256" key="2">
    <source>
        <dbReference type="ARBA" id="ARBA00022552"/>
    </source>
</evidence>
<dbReference type="AlphaFoldDB" id="A0A2N0VER9"/>
<evidence type="ECO:0000256" key="1">
    <source>
        <dbReference type="ARBA" id="ARBA00022490"/>
    </source>
</evidence>
<evidence type="ECO:0000313" key="7">
    <source>
        <dbReference type="EMBL" id="PKD42692.1"/>
    </source>
</evidence>
<evidence type="ECO:0000256" key="4">
    <source>
        <dbReference type="ARBA" id="ARBA00022679"/>
    </source>
</evidence>
<feature type="binding site" evidence="6">
    <location>
        <position position="91"/>
    </location>
    <ligand>
        <name>S-adenosyl-L-methionine</name>
        <dbReference type="ChEBI" id="CHEBI:59789"/>
    </ligand>
</feature>
<comment type="function">
    <text evidence="6">Specifically methylates the N7 position of a guanine in 16S rRNA.</text>
</comment>
<evidence type="ECO:0000256" key="6">
    <source>
        <dbReference type="HAMAP-Rule" id="MF_00074"/>
    </source>
</evidence>
<dbReference type="InterPro" id="IPR029063">
    <property type="entry name" value="SAM-dependent_MTases_sf"/>
</dbReference>